<evidence type="ECO:0000259" key="4">
    <source>
        <dbReference type="Pfam" id="PF01593"/>
    </source>
</evidence>
<proteinExistence type="predicted"/>
<dbReference type="Proteomes" id="UP000199632">
    <property type="component" value="Unassembled WGS sequence"/>
</dbReference>
<evidence type="ECO:0000256" key="2">
    <source>
        <dbReference type="ARBA" id="ARBA00038825"/>
    </source>
</evidence>
<gene>
    <name evidence="5" type="ORF">SAMN05421684_0198</name>
</gene>
<dbReference type="PANTHER" id="PTHR10668:SF103">
    <property type="entry name" value="PYRIDINE NUCLEOTIDE-DISULFIDE OXIDOREDUCTASE DOMAIN-CONTAINING PROTEIN 2"/>
    <property type="match status" value="1"/>
</dbReference>
<dbReference type="PANTHER" id="PTHR10668">
    <property type="entry name" value="PHYTOENE DEHYDROGENASE"/>
    <property type="match status" value="1"/>
</dbReference>
<dbReference type="InterPro" id="IPR002937">
    <property type="entry name" value="Amino_oxidase"/>
</dbReference>
<dbReference type="GO" id="GO:0016491">
    <property type="term" value="F:oxidoreductase activity"/>
    <property type="evidence" value="ECO:0007669"/>
    <property type="project" value="InterPro"/>
</dbReference>
<dbReference type="AlphaFoldDB" id="A0A1H3KKH0"/>
<protein>
    <recommendedName>
        <fullName evidence="3">Pyridine nucleotide-disulfide oxidoreductase domain-containing protein 2</fullName>
    </recommendedName>
</protein>
<feature type="domain" description="Amine oxidase" evidence="4">
    <location>
        <begin position="15"/>
        <end position="510"/>
    </location>
</feature>
<evidence type="ECO:0000313" key="6">
    <source>
        <dbReference type="Proteomes" id="UP000199632"/>
    </source>
</evidence>
<evidence type="ECO:0000313" key="5">
    <source>
        <dbReference type="EMBL" id="SDY52661.1"/>
    </source>
</evidence>
<comment type="subunit">
    <text evidence="2">Interacts with COX5B; this interaction may contribute to localize PYROXD2 to the inner face of the inner mitochondrial membrane.</text>
</comment>
<dbReference type="STRING" id="137265.SAMN05421684_0198"/>
<dbReference type="EMBL" id="FNQB01000001">
    <property type="protein sequence ID" value="SDY52661.1"/>
    <property type="molecule type" value="Genomic_DNA"/>
</dbReference>
<dbReference type="SUPFAM" id="SSF51905">
    <property type="entry name" value="FAD/NAD(P)-binding domain"/>
    <property type="match status" value="1"/>
</dbReference>
<dbReference type="InterPro" id="IPR036188">
    <property type="entry name" value="FAD/NAD-bd_sf"/>
</dbReference>
<sequence>MSAYDVIVIGGGHNGLVAAAYLARAGRRVLVLERRDTVGGAAVSEHPFGPDFTVTSLSYVVSLLPADMVRDLRLVEHGYHVYPQGPYFAPRADGRYLALPDDPAERHREISRFSARDADAYERWDTWLSHLGRLVGPLLHEIPPKLGSKRPLDLAAQAGLASRLRHVDVRAAVDLTRLFTASIADLVEDRFESDAMRGLLSVSGVIGTWAGPRSPGTGFVTLHHHLDQTGGQQAGWGFPRGGMGGVTQAMAAAARAFGTEIRTGSPVARIDTRGGAVLGVTLADGTELRAPTVITTAHPRISFLELLDRAELPAEFVTDIEAWRSRSGTVKVNFAIDRLPTFTSHPAYAPEVHGGTIVLADSLEEIERSFTEAAAGSPATLPFADVCIPSVLDPTLAPEGKHVVSAFTQWVPHTYAGAPHTAELEAYADRLVARLETVAPGFTDSVIGRQVIGPHTMEQEYGLVGGNIFHGELTPGQMFHGRPAAGYADLRTPIRGLYQAGSATHGGGGVTGIPGRNVVKQIMRDRRRRP</sequence>
<evidence type="ECO:0000256" key="3">
    <source>
        <dbReference type="ARBA" id="ARBA00040298"/>
    </source>
</evidence>
<dbReference type="Gene3D" id="3.50.50.60">
    <property type="entry name" value="FAD/NAD(P)-binding domain"/>
    <property type="match status" value="2"/>
</dbReference>
<dbReference type="Pfam" id="PF01593">
    <property type="entry name" value="Amino_oxidase"/>
    <property type="match status" value="1"/>
</dbReference>
<keyword evidence="6" id="KW-1185">Reference proteome</keyword>
<name>A0A1H3KKH0_9ACTN</name>
<dbReference type="PRINTS" id="PR00411">
    <property type="entry name" value="PNDRDTASEI"/>
</dbReference>
<evidence type="ECO:0000256" key="1">
    <source>
        <dbReference type="ARBA" id="ARBA00037217"/>
    </source>
</evidence>
<accession>A0A1H3KKH0</accession>
<reference evidence="6" key="1">
    <citation type="submission" date="2016-10" db="EMBL/GenBank/DDBJ databases">
        <authorList>
            <person name="Varghese N."/>
            <person name="Submissions S."/>
        </authorList>
    </citation>
    <scope>NUCLEOTIDE SEQUENCE [LARGE SCALE GENOMIC DNA]</scope>
    <source>
        <strain evidence="6">DSM 44718</strain>
    </source>
</reference>
<dbReference type="RefSeq" id="WP_204083024.1">
    <property type="nucleotide sequence ID" value="NZ_BOND01000031.1"/>
</dbReference>
<comment type="function">
    <text evidence="1">Probable oxidoreductase that may play a role as regulator of mitochondrial function.</text>
</comment>
<organism evidence="5 6">
    <name type="scientific">Asanoa ishikariensis</name>
    <dbReference type="NCBI Taxonomy" id="137265"/>
    <lineage>
        <taxon>Bacteria</taxon>
        <taxon>Bacillati</taxon>
        <taxon>Actinomycetota</taxon>
        <taxon>Actinomycetes</taxon>
        <taxon>Micromonosporales</taxon>
        <taxon>Micromonosporaceae</taxon>
        <taxon>Asanoa</taxon>
    </lineage>
</organism>